<evidence type="ECO:0000256" key="14">
    <source>
        <dbReference type="ARBA" id="ARBA00022741"/>
    </source>
</evidence>
<dbReference type="InterPro" id="IPR015865">
    <property type="entry name" value="Riboflavin_kinase_bac/euk"/>
</dbReference>
<comment type="catalytic activity">
    <reaction evidence="21">
        <text>FMN + ATP + H(+) = FAD + diphosphate</text>
        <dbReference type="Rhea" id="RHEA:17237"/>
        <dbReference type="ChEBI" id="CHEBI:15378"/>
        <dbReference type="ChEBI" id="CHEBI:30616"/>
        <dbReference type="ChEBI" id="CHEBI:33019"/>
        <dbReference type="ChEBI" id="CHEBI:57692"/>
        <dbReference type="ChEBI" id="CHEBI:58210"/>
        <dbReference type="EC" id="2.7.7.2"/>
    </reaction>
</comment>
<organism evidence="23 24">
    <name type="scientific">Neolewinella aquimaris</name>
    <dbReference type="NCBI Taxonomy" id="1835722"/>
    <lineage>
        <taxon>Bacteria</taxon>
        <taxon>Pseudomonadati</taxon>
        <taxon>Bacteroidota</taxon>
        <taxon>Saprospiria</taxon>
        <taxon>Saprospirales</taxon>
        <taxon>Lewinellaceae</taxon>
        <taxon>Neolewinella</taxon>
    </lineage>
</organism>
<evidence type="ECO:0000256" key="15">
    <source>
        <dbReference type="ARBA" id="ARBA00022777"/>
    </source>
</evidence>
<keyword evidence="17" id="KW-0067">ATP-binding</keyword>
<comment type="pathway">
    <text evidence="3">Cofactor biosynthesis; FMN biosynthesis; FMN from riboflavin (ATP route): step 1/1.</text>
</comment>
<keyword evidence="24" id="KW-1185">Reference proteome</keyword>
<dbReference type="SMART" id="SM00904">
    <property type="entry name" value="Flavokinase"/>
    <property type="match status" value="1"/>
</dbReference>
<dbReference type="CDD" id="cd04186">
    <property type="entry name" value="GT_2_like_c"/>
    <property type="match status" value="1"/>
</dbReference>
<evidence type="ECO:0000313" key="23">
    <source>
        <dbReference type="EMBL" id="MBB4077825.1"/>
    </source>
</evidence>
<dbReference type="Gene3D" id="2.40.30.30">
    <property type="entry name" value="Riboflavin kinase-like"/>
    <property type="match status" value="1"/>
</dbReference>
<reference evidence="23 24" key="1">
    <citation type="submission" date="2020-08" db="EMBL/GenBank/DDBJ databases">
        <title>Genomic Encyclopedia of Type Strains, Phase IV (KMG-IV): sequencing the most valuable type-strain genomes for metagenomic binning, comparative biology and taxonomic classification.</title>
        <authorList>
            <person name="Goeker M."/>
        </authorList>
    </citation>
    <scope>NUCLEOTIDE SEQUENCE [LARGE SCALE GENOMIC DNA]</scope>
    <source>
        <strain evidence="23 24">DSM 105137</strain>
    </source>
</reference>
<dbReference type="SUPFAM" id="SSF52374">
    <property type="entry name" value="Nucleotidylyl transferase"/>
    <property type="match status" value="1"/>
</dbReference>
<evidence type="ECO:0000256" key="5">
    <source>
        <dbReference type="ARBA" id="ARBA00010214"/>
    </source>
</evidence>
<keyword evidence="11" id="KW-0328">Glycosyltransferase</keyword>
<dbReference type="NCBIfam" id="NF004162">
    <property type="entry name" value="PRK05627.1-5"/>
    <property type="match status" value="1"/>
</dbReference>
<dbReference type="Gene3D" id="3.40.50.620">
    <property type="entry name" value="HUPs"/>
    <property type="match status" value="1"/>
</dbReference>
<evidence type="ECO:0000256" key="6">
    <source>
        <dbReference type="ARBA" id="ARBA00012105"/>
    </source>
</evidence>
<dbReference type="GO" id="GO:0009231">
    <property type="term" value="P:riboflavin biosynthetic process"/>
    <property type="evidence" value="ECO:0007669"/>
    <property type="project" value="InterPro"/>
</dbReference>
<comment type="caution">
    <text evidence="23">The sequence shown here is derived from an EMBL/GenBank/DDBJ whole genome shotgun (WGS) entry which is preliminary data.</text>
</comment>
<keyword evidence="10" id="KW-0288">FMN</keyword>
<dbReference type="Pfam" id="PF00535">
    <property type="entry name" value="Glycos_transf_2"/>
    <property type="match status" value="1"/>
</dbReference>
<evidence type="ECO:0000256" key="16">
    <source>
        <dbReference type="ARBA" id="ARBA00022827"/>
    </source>
</evidence>
<comment type="catalytic activity">
    <reaction evidence="20">
        <text>riboflavin + ATP = FMN + ADP + H(+)</text>
        <dbReference type="Rhea" id="RHEA:14357"/>
        <dbReference type="ChEBI" id="CHEBI:15378"/>
        <dbReference type="ChEBI" id="CHEBI:30616"/>
        <dbReference type="ChEBI" id="CHEBI:57986"/>
        <dbReference type="ChEBI" id="CHEBI:58210"/>
        <dbReference type="ChEBI" id="CHEBI:456216"/>
        <dbReference type="EC" id="2.7.1.26"/>
    </reaction>
</comment>
<evidence type="ECO:0000256" key="13">
    <source>
        <dbReference type="ARBA" id="ARBA00022695"/>
    </source>
</evidence>
<dbReference type="Pfam" id="PF01687">
    <property type="entry name" value="Flavokinase"/>
    <property type="match status" value="1"/>
</dbReference>
<evidence type="ECO:0000256" key="8">
    <source>
        <dbReference type="ARBA" id="ARBA00018483"/>
    </source>
</evidence>
<dbReference type="GO" id="GO:0003919">
    <property type="term" value="F:FMN adenylyltransferase activity"/>
    <property type="evidence" value="ECO:0007669"/>
    <property type="project" value="UniProtKB-EC"/>
</dbReference>
<evidence type="ECO:0000256" key="4">
    <source>
        <dbReference type="ARBA" id="ARBA00006739"/>
    </source>
</evidence>
<dbReference type="InterPro" id="IPR023465">
    <property type="entry name" value="Riboflavin_kinase_dom_sf"/>
</dbReference>
<dbReference type="NCBIfam" id="NF004160">
    <property type="entry name" value="PRK05627.1-3"/>
    <property type="match status" value="1"/>
</dbReference>
<comment type="pathway">
    <text evidence="2">Cofactor biosynthesis; FAD biosynthesis; FAD from FMN: step 1/1.</text>
</comment>
<dbReference type="NCBIfam" id="TIGR00125">
    <property type="entry name" value="cyt_tran_rel"/>
    <property type="match status" value="1"/>
</dbReference>
<dbReference type="InterPro" id="IPR002606">
    <property type="entry name" value="Riboflavin_kinase_bac"/>
</dbReference>
<keyword evidence="13" id="KW-0548">Nucleotidyltransferase</keyword>
<keyword evidence="18" id="KW-0511">Multifunctional enzyme</keyword>
<dbReference type="GO" id="GO:0008531">
    <property type="term" value="F:riboflavin kinase activity"/>
    <property type="evidence" value="ECO:0007669"/>
    <property type="project" value="UniProtKB-EC"/>
</dbReference>
<keyword evidence="9" id="KW-0285">Flavoprotein</keyword>
<evidence type="ECO:0000256" key="20">
    <source>
        <dbReference type="ARBA" id="ARBA00047880"/>
    </source>
</evidence>
<accession>A0A840E2A3</accession>
<dbReference type="GO" id="GO:0016757">
    <property type="term" value="F:glycosyltransferase activity"/>
    <property type="evidence" value="ECO:0007669"/>
    <property type="project" value="UniProtKB-KW"/>
</dbReference>
<comment type="similarity">
    <text evidence="4">Belongs to the glycosyltransferase 2 family.</text>
</comment>
<evidence type="ECO:0000256" key="21">
    <source>
        <dbReference type="ARBA" id="ARBA00049494"/>
    </source>
</evidence>
<dbReference type="Pfam" id="PF06574">
    <property type="entry name" value="FAD_syn"/>
    <property type="match status" value="1"/>
</dbReference>
<dbReference type="EC" id="2.7.7.2" evidence="7"/>
<dbReference type="PANTHER" id="PTHR43179">
    <property type="entry name" value="RHAMNOSYLTRANSFERASE WBBL"/>
    <property type="match status" value="1"/>
</dbReference>
<evidence type="ECO:0000256" key="2">
    <source>
        <dbReference type="ARBA" id="ARBA00004726"/>
    </source>
</evidence>
<feature type="domain" description="Riboflavin kinase" evidence="22">
    <location>
        <begin position="183"/>
        <end position="309"/>
    </location>
</feature>
<dbReference type="GO" id="GO:0006747">
    <property type="term" value="P:FAD biosynthetic process"/>
    <property type="evidence" value="ECO:0007669"/>
    <property type="project" value="UniProtKB-UniPathway"/>
</dbReference>
<evidence type="ECO:0000256" key="7">
    <source>
        <dbReference type="ARBA" id="ARBA00012393"/>
    </source>
</evidence>
<dbReference type="PANTHER" id="PTHR43179:SF12">
    <property type="entry name" value="GALACTOFURANOSYLTRANSFERASE GLFT2"/>
    <property type="match status" value="1"/>
</dbReference>
<dbReference type="InterPro" id="IPR029044">
    <property type="entry name" value="Nucleotide-diphossugar_trans"/>
</dbReference>
<dbReference type="InterPro" id="IPR015864">
    <property type="entry name" value="FAD_synthase"/>
</dbReference>
<dbReference type="InterPro" id="IPR014729">
    <property type="entry name" value="Rossmann-like_a/b/a_fold"/>
</dbReference>
<dbReference type="FunFam" id="3.40.50.620:FF:000021">
    <property type="entry name" value="Riboflavin biosynthesis protein"/>
    <property type="match status" value="1"/>
</dbReference>
<keyword evidence="15" id="KW-0418">Kinase</keyword>
<dbReference type="EC" id="2.7.1.26" evidence="6"/>
<dbReference type="SUPFAM" id="SSF53448">
    <property type="entry name" value="Nucleotide-diphospho-sugar transferases"/>
    <property type="match status" value="1"/>
</dbReference>
<dbReference type="GO" id="GO:0009398">
    <property type="term" value="P:FMN biosynthetic process"/>
    <property type="evidence" value="ECO:0007669"/>
    <property type="project" value="UniProtKB-UniPathway"/>
</dbReference>
<evidence type="ECO:0000256" key="10">
    <source>
        <dbReference type="ARBA" id="ARBA00022643"/>
    </source>
</evidence>
<evidence type="ECO:0000256" key="11">
    <source>
        <dbReference type="ARBA" id="ARBA00022676"/>
    </source>
</evidence>
<evidence type="ECO:0000256" key="1">
    <source>
        <dbReference type="ARBA" id="ARBA00002121"/>
    </source>
</evidence>
<sequence>MKTHYQLDQLPRFRRAVITIGSFDGVHQGHQQLLARIKRMAELRGGESVVITFDPHPRAILRPDDDSLRLLSTTHEKANFCADELIDHLVVVPFTTAFSEQSPQEYITNFLVRNFSPDRIVIGYDHRFGKDRAGDVELLRYFGPQYGYEVVEIAAQEVDEITVSSTKIRRALERGNVERAEHLMGRPYELTAEVVEGQRIGRTIGFPTANLRPYHYLKLIPARGIYAVEANVRGSRHDGMLYIGDRPVMGDGRGTTIELHLFDFDEDIYGEPVTVYFRKYLRGDLQLGGLDALRDQLRQDEVGAKQALQTIRSREEKRGSNPDTAIVILNYNGRNYLEKYLATVVSTLEENCRVVVADNASTDDSVAWLKGHFPEVECIVLPTNQGFAGGYNVALRMVKAEIFVLLNSDVRVTPGWLGAILPHFAHPLVAAVQPKILAEHSPDCFEYAGAAGGFIDFLGYPFCRGRLFAHTERDEGQYDGTTEIFWATGAAFFVRAELFRRFDGFEPEYFAHAEEIDLCWRMKRAGYRILVEPSATVYHVGGGTLAYDTPRKAYLNFRNTLITSFKNEHATRLIWWLPVRLLLDGAAALLFLSQGKFGHIGSILRAHFHFYADLPLWISRRVRRSKEIEASRVAPPRTDAGRVADSIALHYYLLGHKRFSEVAIEQVKVEPVTTN</sequence>
<comment type="function">
    <text evidence="1">Catalyzes the phosphorylation of riboflavin to FMN followed by the adenylation of FMN to FAD.</text>
</comment>
<dbReference type="Proteomes" id="UP000576209">
    <property type="component" value="Unassembled WGS sequence"/>
</dbReference>
<dbReference type="InterPro" id="IPR001173">
    <property type="entry name" value="Glyco_trans_2-like"/>
</dbReference>
<evidence type="ECO:0000259" key="22">
    <source>
        <dbReference type="SMART" id="SM00904"/>
    </source>
</evidence>
<evidence type="ECO:0000256" key="19">
    <source>
        <dbReference type="ARBA" id="ARBA00032176"/>
    </source>
</evidence>
<dbReference type="InterPro" id="IPR004821">
    <property type="entry name" value="Cyt_trans-like"/>
</dbReference>
<dbReference type="UniPathway" id="UPA00276">
    <property type="reaction ID" value="UER00406"/>
</dbReference>
<dbReference type="Gene3D" id="3.90.550.10">
    <property type="entry name" value="Spore Coat Polysaccharide Biosynthesis Protein SpsA, Chain A"/>
    <property type="match status" value="1"/>
</dbReference>
<dbReference type="RefSeq" id="WP_183494063.1">
    <property type="nucleotide sequence ID" value="NZ_JACIFF010000001.1"/>
</dbReference>
<dbReference type="UniPathway" id="UPA00277">
    <property type="reaction ID" value="UER00407"/>
</dbReference>
<evidence type="ECO:0000256" key="12">
    <source>
        <dbReference type="ARBA" id="ARBA00022679"/>
    </source>
</evidence>
<evidence type="ECO:0000256" key="17">
    <source>
        <dbReference type="ARBA" id="ARBA00022840"/>
    </source>
</evidence>
<dbReference type="CDD" id="cd02064">
    <property type="entry name" value="FAD_synthetase_N"/>
    <property type="match status" value="1"/>
</dbReference>
<evidence type="ECO:0000256" key="3">
    <source>
        <dbReference type="ARBA" id="ARBA00005201"/>
    </source>
</evidence>
<evidence type="ECO:0000256" key="9">
    <source>
        <dbReference type="ARBA" id="ARBA00022630"/>
    </source>
</evidence>
<proteinExistence type="inferred from homology"/>
<dbReference type="EMBL" id="JACIFF010000001">
    <property type="protein sequence ID" value="MBB4077825.1"/>
    <property type="molecule type" value="Genomic_DNA"/>
</dbReference>
<dbReference type="SUPFAM" id="SSF82114">
    <property type="entry name" value="Riboflavin kinase-like"/>
    <property type="match status" value="1"/>
</dbReference>
<dbReference type="NCBIfam" id="TIGR00083">
    <property type="entry name" value="ribF"/>
    <property type="match status" value="1"/>
</dbReference>
<dbReference type="AlphaFoldDB" id="A0A840E2A3"/>
<evidence type="ECO:0000313" key="24">
    <source>
        <dbReference type="Proteomes" id="UP000576209"/>
    </source>
</evidence>
<evidence type="ECO:0000256" key="18">
    <source>
        <dbReference type="ARBA" id="ARBA00023268"/>
    </source>
</evidence>
<comment type="similarity">
    <text evidence="5">Belongs to the RibF family.</text>
</comment>
<keyword evidence="14" id="KW-0547">Nucleotide-binding</keyword>
<keyword evidence="16" id="KW-0274">FAD</keyword>
<keyword evidence="12" id="KW-0808">Transferase</keyword>
<name>A0A840E2A3_9BACT</name>
<gene>
    <name evidence="23" type="ORF">GGR28_000426</name>
</gene>
<protein>
    <recommendedName>
        <fullName evidence="8">Bifunctional riboflavin kinase/FMN adenylyltransferase</fullName>
        <ecNumber evidence="6">2.7.1.26</ecNumber>
        <ecNumber evidence="7">2.7.7.2</ecNumber>
    </recommendedName>
    <alternativeName>
        <fullName evidence="19">Riboflavin biosynthesis protein RibF</fullName>
    </alternativeName>
</protein>
<dbReference type="GO" id="GO:0005524">
    <property type="term" value="F:ATP binding"/>
    <property type="evidence" value="ECO:0007669"/>
    <property type="project" value="UniProtKB-KW"/>
</dbReference>